<gene>
    <name evidence="1" type="ORF">B597_019645</name>
</gene>
<comment type="caution">
    <text evidence="1">The sequence shown here is derived from an EMBL/GenBank/DDBJ whole genome shotgun (WGS) entry which is preliminary data.</text>
</comment>
<evidence type="ECO:0000313" key="2">
    <source>
        <dbReference type="Proteomes" id="UP000026923"/>
    </source>
</evidence>
<dbReference type="HOGENOM" id="CLU_2603357_0_0_6"/>
<evidence type="ECO:0000313" key="1">
    <source>
        <dbReference type="EMBL" id="EWC39607.1"/>
    </source>
</evidence>
<proteinExistence type="predicted"/>
<dbReference type="OrthoDB" id="7013899at2"/>
<dbReference type="EMBL" id="AMCZ02000035">
    <property type="protein sequence ID" value="EWC39607.1"/>
    <property type="molecule type" value="Genomic_DNA"/>
</dbReference>
<dbReference type="AlphaFoldDB" id="A0A061JJT7"/>
<sequence length="79" mass="8498">MNNLSDLRAILGKTMEGVLAGTYSIEQAKAIAQVAAEVNATARLEVDMARATDGDFRGSGFIDVEPRIAPREPLRRIAP</sequence>
<organism evidence="1 2">
    <name type="scientific">Stutzerimonas stutzeri KOS6</name>
    <dbReference type="NCBI Taxonomy" id="1218352"/>
    <lineage>
        <taxon>Bacteria</taxon>
        <taxon>Pseudomonadati</taxon>
        <taxon>Pseudomonadota</taxon>
        <taxon>Gammaproteobacteria</taxon>
        <taxon>Pseudomonadales</taxon>
        <taxon>Pseudomonadaceae</taxon>
        <taxon>Stutzerimonas</taxon>
    </lineage>
</organism>
<dbReference type="Proteomes" id="UP000026923">
    <property type="component" value="Unassembled WGS sequence"/>
</dbReference>
<reference evidence="1 2" key="1">
    <citation type="journal article" date="2013" name="Genome Announc.">
        <title>Draft Genome of the Nitrogen-Fixing Bacterium Pseudomonas stutzeri Strain KOS6 Isolated from Industrial Hydrocarbon Sludge.</title>
        <authorList>
            <person name="Grigoryeva T.V."/>
            <person name="Laikov A.V."/>
            <person name="Naumova R.P."/>
            <person name="Manolov A.I."/>
            <person name="Larin A.K."/>
            <person name="Karpova I.Y."/>
            <person name="Semashko T.A."/>
            <person name="Alexeev D.G."/>
            <person name="Kostryukova E.S."/>
            <person name="Muller R."/>
            <person name="Govorun V.M."/>
        </authorList>
    </citation>
    <scope>NUCLEOTIDE SEQUENCE [LARGE SCALE GENOMIC DNA]</scope>
    <source>
        <strain evidence="1 2">KOS6</strain>
    </source>
</reference>
<name>A0A061JJT7_STUST</name>
<protein>
    <submittedName>
        <fullName evidence="1">Uncharacterized protein</fullName>
    </submittedName>
</protein>
<accession>A0A061JJT7</accession>
<dbReference type="RefSeq" id="WP_003297471.1">
    <property type="nucleotide sequence ID" value="NZ_KK020676.1"/>
</dbReference>